<dbReference type="STRING" id="1007099.SAMN05216287_2916"/>
<dbReference type="InterPro" id="IPR038610">
    <property type="entry name" value="FliK-like_C_sf"/>
</dbReference>
<evidence type="ECO:0000256" key="1">
    <source>
        <dbReference type="SAM" id="MobiDB-lite"/>
    </source>
</evidence>
<evidence type="ECO:0000259" key="2">
    <source>
        <dbReference type="Pfam" id="PF02120"/>
    </source>
</evidence>
<dbReference type="Pfam" id="PF02120">
    <property type="entry name" value="Flg_hook"/>
    <property type="match status" value="1"/>
</dbReference>
<keyword evidence="3" id="KW-0966">Cell projection</keyword>
<organism evidence="3 4">
    <name type="scientific">Pseudomonas kuykendallii</name>
    <dbReference type="NCBI Taxonomy" id="1007099"/>
    <lineage>
        <taxon>Bacteria</taxon>
        <taxon>Pseudomonadati</taxon>
        <taxon>Pseudomonadota</taxon>
        <taxon>Gammaproteobacteria</taxon>
        <taxon>Pseudomonadales</taxon>
        <taxon>Pseudomonadaceae</taxon>
        <taxon>Pseudomonas</taxon>
    </lineage>
</organism>
<evidence type="ECO:0000313" key="3">
    <source>
        <dbReference type="EMBL" id="SDX43619.1"/>
    </source>
</evidence>
<feature type="compositionally biased region" description="Basic and acidic residues" evidence="1">
    <location>
        <begin position="26"/>
        <end position="36"/>
    </location>
</feature>
<feature type="compositionally biased region" description="Basic and acidic residues" evidence="1">
    <location>
        <begin position="43"/>
        <end position="88"/>
    </location>
</feature>
<dbReference type="RefSeq" id="WP_090229573.1">
    <property type="nucleotide sequence ID" value="NZ_FNNU01000004.1"/>
</dbReference>
<dbReference type="EMBL" id="FNNU01000004">
    <property type="protein sequence ID" value="SDX43619.1"/>
    <property type="molecule type" value="Genomic_DNA"/>
</dbReference>
<keyword evidence="3" id="KW-0969">Cilium</keyword>
<name>A0A1H3BR29_9PSED</name>
<dbReference type="InterPro" id="IPR021136">
    <property type="entry name" value="Flagellar_hook_control-like_C"/>
</dbReference>
<feature type="region of interest" description="Disordered" evidence="1">
    <location>
        <begin position="390"/>
        <end position="423"/>
    </location>
</feature>
<reference evidence="4" key="1">
    <citation type="submission" date="2016-10" db="EMBL/GenBank/DDBJ databases">
        <authorList>
            <person name="Varghese N."/>
            <person name="Submissions S."/>
        </authorList>
    </citation>
    <scope>NUCLEOTIDE SEQUENCE [LARGE SCALE GENOMIC DNA]</scope>
    <source>
        <strain evidence="4">NRRL B-59562</strain>
    </source>
</reference>
<sequence length="440" mass="46119">MSVAPDLLLQSASDTRMKLPAVKAPVKTDDTSKREASSFADVYAKERQPKSADRSDAPAKARHEKTADNKRNDARDDTTAKAKPEVADSGKALPSKKAVDDAEPADEQVQATDQPNGQPIDPLVLMGLVPQPVVPTVPEPAVEVPAALATDVAAVEVPAVPLAAATQGEPEPQASGSVEDLLPPGLTLPEDFQAAQAVVAQQAKAVAVQTVNTEAAKAPLDPALASPLVEQLPVDGEALAALTPGDLEADSGDLKDSVSELRAENFANKLNSLNQAMTQQVNATQRSAVVPGQPVPMQQNGWSEAVVDRVMWMSSQNLKSAEIQLDPQDLGRLDVKISLNQDQTQIAFASPHAAVREALEGQMNRLRDMFTQQGMNLGDVNVSDQSLARGWQGQGSEGQGRGGSSSRGGSGGSEDEVVIGSVEVSSTPLKAGRGLVDYYA</sequence>
<gene>
    <name evidence="3" type="ORF">SAMN05216287_2916</name>
</gene>
<protein>
    <submittedName>
        <fullName evidence="3">Flagellar hook-length control protein FliK</fullName>
    </submittedName>
</protein>
<keyword evidence="3" id="KW-0282">Flagellum</keyword>
<feature type="compositionally biased region" description="Gly residues" evidence="1">
    <location>
        <begin position="392"/>
        <end position="412"/>
    </location>
</feature>
<feature type="domain" description="Flagellar hook-length control protein-like C-terminal" evidence="2">
    <location>
        <begin position="308"/>
        <end position="386"/>
    </location>
</feature>
<dbReference type="AlphaFoldDB" id="A0A1H3BR29"/>
<dbReference type="PANTHER" id="PTHR37533:SF2">
    <property type="entry name" value="FLAGELLAR HOOK-LENGTH CONTROL PROTEIN"/>
    <property type="match status" value="1"/>
</dbReference>
<dbReference type="PANTHER" id="PTHR37533">
    <property type="entry name" value="FLAGELLAR HOOK-LENGTH CONTROL PROTEIN"/>
    <property type="match status" value="1"/>
</dbReference>
<accession>A0A1H3BR29</accession>
<evidence type="ECO:0000313" key="4">
    <source>
        <dbReference type="Proteomes" id="UP000243778"/>
    </source>
</evidence>
<proteinExistence type="predicted"/>
<feature type="region of interest" description="Disordered" evidence="1">
    <location>
        <begin position="1"/>
        <end position="123"/>
    </location>
</feature>
<dbReference type="CDD" id="cd17470">
    <property type="entry name" value="T3SS_Flik_C"/>
    <property type="match status" value="1"/>
</dbReference>
<dbReference type="Proteomes" id="UP000243778">
    <property type="component" value="Unassembled WGS sequence"/>
</dbReference>
<dbReference type="Gene3D" id="3.30.750.140">
    <property type="match status" value="1"/>
</dbReference>
<keyword evidence="4" id="KW-1185">Reference proteome</keyword>
<dbReference type="OrthoDB" id="1792985at2"/>
<dbReference type="InterPro" id="IPR052563">
    <property type="entry name" value="FliK"/>
</dbReference>